<gene>
    <name evidence="5" type="ORF">OE88DRAFT_234492</name>
</gene>
<evidence type="ECO:0000256" key="3">
    <source>
        <dbReference type="ARBA" id="ARBA00022801"/>
    </source>
</evidence>
<keyword evidence="6" id="KW-1185">Reference proteome</keyword>
<sequence length="149" mass="16572">MGQRAFVGKVCADQNSPDYYIETTQASYEGTEEFINYVHGIKSGRDTKGKDALVHPVIITLFIPTCSDMLLAKLGELGKKHHVRVQSRTSETVDQVLHVREPDPDIGGGRDPAIFKHFGLLNDKTVFAHDTHLRDAAADERARPCRRAS</sequence>
<evidence type="ECO:0000256" key="2">
    <source>
        <dbReference type="ARBA" id="ARBA00022723"/>
    </source>
</evidence>
<dbReference type="Gene3D" id="3.20.20.140">
    <property type="entry name" value="Metal-dependent hydrolases"/>
    <property type="match status" value="1"/>
</dbReference>
<reference evidence="5 6" key="1">
    <citation type="journal article" date="2019" name="Nat. Ecol. Evol.">
        <title>Megaphylogeny resolves global patterns of mushroom evolution.</title>
        <authorList>
            <person name="Varga T."/>
            <person name="Krizsan K."/>
            <person name="Foldi C."/>
            <person name="Dima B."/>
            <person name="Sanchez-Garcia M."/>
            <person name="Sanchez-Ramirez S."/>
            <person name="Szollosi G.J."/>
            <person name="Szarkandi J.G."/>
            <person name="Papp V."/>
            <person name="Albert L."/>
            <person name="Andreopoulos W."/>
            <person name="Angelini C."/>
            <person name="Antonin V."/>
            <person name="Barry K.W."/>
            <person name="Bougher N.L."/>
            <person name="Buchanan P."/>
            <person name="Buyck B."/>
            <person name="Bense V."/>
            <person name="Catcheside P."/>
            <person name="Chovatia M."/>
            <person name="Cooper J."/>
            <person name="Damon W."/>
            <person name="Desjardin D."/>
            <person name="Finy P."/>
            <person name="Geml J."/>
            <person name="Haridas S."/>
            <person name="Hughes K."/>
            <person name="Justo A."/>
            <person name="Karasinski D."/>
            <person name="Kautmanova I."/>
            <person name="Kiss B."/>
            <person name="Kocsube S."/>
            <person name="Kotiranta H."/>
            <person name="LaButti K.M."/>
            <person name="Lechner B.E."/>
            <person name="Liimatainen K."/>
            <person name="Lipzen A."/>
            <person name="Lukacs Z."/>
            <person name="Mihaltcheva S."/>
            <person name="Morgado L.N."/>
            <person name="Niskanen T."/>
            <person name="Noordeloos M.E."/>
            <person name="Ohm R.A."/>
            <person name="Ortiz-Santana B."/>
            <person name="Ovrebo C."/>
            <person name="Racz N."/>
            <person name="Riley R."/>
            <person name="Savchenko A."/>
            <person name="Shiryaev A."/>
            <person name="Soop K."/>
            <person name="Spirin V."/>
            <person name="Szebenyi C."/>
            <person name="Tomsovsky M."/>
            <person name="Tulloss R.E."/>
            <person name="Uehling J."/>
            <person name="Grigoriev I.V."/>
            <person name="Vagvolgyi C."/>
            <person name="Papp T."/>
            <person name="Martin F.M."/>
            <person name="Miettinen O."/>
            <person name="Hibbett D.S."/>
            <person name="Nagy L.G."/>
        </authorList>
    </citation>
    <scope>NUCLEOTIDE SEQUENCE [LARGE SCALE GENOMIC DNA]</scope>
    <source>
        <strain evidence="5 6">OMC1185</strain>
    </source>
</reference>
<evidence type="ECO:0000256" key="1">
    <source>
        <dbReference type="ARBA" id="ARBA00001947"/>
    </source>
</evidence>
<dbReference type="GO" id="GO:0005829">
    <property type="term" value="C:cytosol"/>
    <property type="evidence" value="ECO:0007669"/>
    <property type="project" value="TreeGrafter"/>
</dbReference>
<dbReference type="STRING" id="5364.A0A5C3MYM1"/>
<keyword evidence="3" id="KW-0378">Hydrolase</keyword>
<proteinExistence type="predicted"/>
<dbReference type="SUPFAM" id="SSF51556">
    <property type="entry name" value="Metallo-dependent hydrolases"/>
    <property type="match status" value="1"/>
</dbReference>
<evidence type="ECO:0000313" key="5">
    <source>
        <dbReference type="EMBL" id="TFK50300.1"/>
    </source>
</evidence>
<dbReference type="PANTHER" id="PTHR11271:SF6">
    <property type="entry name" value="GUANINE DEAMINASE"/>
    <property type="match status" value="1"/>
</dbReference>
<keyword evidence="4" id="KW-0862">Zinc</keyword>
<dbReference type="GO" id="GO:0046098">
    <property type="term" value="P:guanine metabolic process"/>
    <property type="evidence" value="ECO:0007669"/>
    <property type="project" value="TreeGrafter"/>
</dbReference>
<dbReference type="GO" id="GO:0008892">
    <property type="term" value="F:guanine deaminase activity"/>
    <property type="evidence" value="ECO:0007669"/>
    <property type="project" value="TreeGrafter"/>
</dbReference>
<dbReference type="OrthoDB" id="194468at2759"/>
<comment type="cofactor">
    <cofactor evidence="1">
        <name>Zn(2+)</name>
        <dbReference type="ChEBI" id="CHEBI:29105"/>
    </cofactor>
</comment>
<dbReference type="GO" id="GO:0008270">
    <property type="term" value="F:zinc ion binding"/>
    <property type="evidence" value="ECO:0007669"/>
    <property type="project" value="TreeGrafter"/>
</dbReference>
<dbReference type="InterPro" id="IPR051607">
    <property type="entry name" value="Metallo-dep_hydrolases"/>
</dbReference>
<dbReference type="EMBL" id="ML213513">
    <property type="protein sequence ID" value="TFK50300.1"/>
    <property type="molecule type" value="Genomic_DNA"/>
</dbReference>
<accession>A0A5C3MYM1</accession>
<dbReference type="InterPro" id="IPR032466">
    <property type="entry name" value="Metal_Hydrolase"/>
</dbReference>
<dbReference type="PANTHER" id="PTHR11271">
    <property type="entry name" value="GUANINE DEAMINASE"/>
    <property type="match status" value="1"/>
</dbReference>
<name>A0A5C3MYM1_9AGAM</name>
<organism evidence="5 6">
    <name type="scientific">Heliocybe sulcata</name>
    <dbReference type="NCBI Taxonomy" id="5364"/>
    <lineage>
        <taxon>Eukaryota</taxon>
        <taxon>Fungi</taxon>
        <taxon>Dikarya</taxon>
        <taxon>Basidiomycota</taxon>
        <taxon>Agaricomycotina</taxon>
        <taxon>Agaricomycetes</taxon>
        <taxon>Gloeophyllales</taxon>
        <taxon>Gloeophyllaceae</taxon>
        <taxon>Heliocybe</taxon>
    </lineage>
</organism>
<protein>
    <submittedName>
        <fullName evidence="5">Uncharacterized protein</fullName>
    </submittedName>
</protein>
<evidence type="ECO:0000313" key="6">
    <source>
        <dbReference type="Proteomes" id="UP000305948"/>
    </source>
</evidence>
<dbReference type="AlphaFoldDB" id="A0A5C3MYM1"/>
<evidence type="ECO:0000256" key="4">
    <source>
        <dbReference type="ARBA" id="ARBA00022833"/>
    </source>
</evidence>
<keyword evidence="2" id="KW-0479">Metal-binding</keyword>
<dbReference type="Proteomes" id="UP000305948">
    <property type="component" value="Unassembled WGS sequence"/>
</dbReference>